<keyword evidence="3" id="KW-1185">Reference proteome</keyword>
<dbReference type="EMBL" id="JARAKH010000025">
    <property type="protein sequence ID" value="KAK8390819.1"/>
    <property type="molecule type" value="Genomic_DNA"/>
</dbReference>
<accession>A0AAW0TU07</accession>
<organism evidence="2 3">
    <name type="scientific">Scylla paramamosain</name>
    <name type="common">Mud crab</name>
    <dbReference type="NCBI Taxonomy" id="85552"/>
    <lineage>
        <taxon>Eukaryota</taxon>
        <taxon>Metazoa</taxon>
        <taxon>Ecdysozoa</taxon>
        <taxon>Arthropoda</taxon>
        <taxon>Crustacea</taxon>
        <taxon>Multicrustacea</taxon>
        <taxon>Malacostraca</taxon>
        <taxon>Eumalacostraca</taxon>
        <taxon>Eucarida</taxon>
        <taxon>Decapoda</taxon>
        <taxon>Pleocyemata</taxon>
        <taxon>Brachyura</taxon>
        <taxon>Eubrachyura</taxon>
        <taxon>Portunoidea</taxon>
        <taxon>Portunidae</taxon>
        <taxon>Portuninae</taxon>
        <taxon>Scylla</taxon>
    </lineage>
</organism>
<dbReference type="AlphaFoldDB" id="A0AAW0TU07"/>
<evidence type="ECO:0000313" key="3">
    <source>
        <dbReference type="Proteomes" id="UP001487740"/>
    </source>
</evidence>
<proteinExistence type="predicted"/>
<dbReference type="Proteomes" id="UP001487740">
    <property type="component" value="Unassembled WGS sequence"/>
</dbReference>
<evidence type="ECO:0000256" key="1">
    <source>
        <dbReference type="SAM" id="Phobius"/>
    </source>
</evidence>
<keyword evidence="1" id="KW-1133">Transmembrane helix</keyword>
<sequence>MGKRGRDNYAFTMDGKVGASQDWGNEKPRSPWTCCQITLLVLGSLSVVVGVAMLAGAYQAIFDGILKGEMEVVEGIEML</sequence>
<keyword evidence="1" id="KW-0472">Membrane</keyword>
<reference evidence="2 3" key="1">
    <citation type="submission" date="2023-03" db="EMBL/GenBank/DDBJ databases">
        <title>High-quality genome of Scylla paramamosain provides insights in environmental adaptation.</title>
        <authorList>
            <person name="Zhang L."/>
        </authorList>
    </citation>
    <scope>NUCLEOTIDE SEQUENCE [LARGE SCALE GENOMIC DNA]</scope>
    <source>
        <strain evidence="2">LZ_2023a</strain>
        <tissue evidence="2">Muscle</tissue>
    </source>
</reference>
<gene>
    <name evidence="2" type="ORF">O3P69_010496</name>
</gene>
<protein>
    <submittedName>
        <fullName evidence="2">Uncharacterized protein</fullName>
    </submittedName>
</protein>
<comment type="caution">
    <text evidence="2">The sequence shown here is derived from an EMBL/GenBank/DDBJ whole genome shotgun (WGS) entry which is preliminary data.</text>
</comment>
<feature type="transmembrane region" description="Helical" evidence="1">
    <location>
        <begin position="37"/>
        <end position="61"/>
    </location>
</feature>
<evidence type="ECO:0000313" key="2">
    <source>
        <dbReference type="EMBL" id="KAK8390819.1"/>
    </source>
</evidence>
<name>A0AAW0TU07_SCYPA</name>
<keyword evidence="1" id="KW-0812">Transmembrane</keyword>